<dbReference type="AlphaFoldDB" id="A0A4Y5Z315"/>
<protein>
    <submittedName>
        <fullName evidence="7">Energy transducer TonB</fullName>
    </submittedName>
</protein>
<evidence type="ECO:0000256" key="1">
    <source>
        <dbReference type="ARBA" id="ARBA00004167"/>
    </source>
</evidence>
<dbReference type="SUPFAM" id="SSF74653">
    <property type="entry name" value="TolA/TonB C-terminal domain"/>
    <property type="match status" value="1"/>
</dbReference>
<dbReference type="PROSITE" id="PS52015">
    <property type="entry name" value="TONB_CTD"/>
    <property type="match status" value="1"/>
</dbReference>
<sequence>MQSMGVVRVGCLALACVAGAAVAADTSLETVLAQASVTSATTLGKQYNAVLYAGAGMDNTKAMINLCAAFDPPEDMDGLVVSGVVYPGGVVRHARVMPDTPFARCVARRFVSQSFPPLPVSAPSFAMALLIDVATGHASDPFTSFTQKGSREAITKASAPLYAPRPVYPKTAVTDRATGKTMVLIVFGNLGTPTDVKLETSSGDPRLDSAALDAARHWVFRPTLGRRLSVRVPITFALQTDCGTDCTRSWTPADDQ</sequence>
<evidence type="ECO:0000256" key="5">
    <source>
        <dbReference type="SAM" id="SignalP"/>
    </source>
</evidence>
<dbReference type="Gene3D" id="3.30.1150.10">
    <property type="match status" value="1"/>
</dbReference>
<evidence type="ECO:0000256" key="4">
    <source>
        <dbReference type="ARBA" id="ARBA00023136"/>
    </source>
</evidence>
<proteinExistence type="predicted"/>
<dbReference type="RefSeq" id="WP_139982587.1">
    <property type="nucleotide sequence ID" value="NZ_CP041046.1"/>
</dbReference>
<organism evidence="7 8">
    <name type="scientific">Luteibacter pinisoli</name>
    <dbReference type="NCBI Taxonomy" id="2589080"/>
    <lineage>
        <taxon>Bacteria</taxon>
        <taxon>Pseudomonadati</taxon>
        <taxon>Pseudomonadota</taxon>
        <taxon>Gammaproteobacteria</taxon>
        <taxon>Lysobacterales</taxon>
        <taxon>Rhodanobacteraceae</taxon>
        <taxon>Luteibacter</taxon>
    </lineage>
</organism>
<dbReference type="GO" id="GO:0055085">
    <property type="term" value="P:transmembrane transport"/>
    <property type="evidence" value="ECO:0007669"/>
    <property type="project" value="InterPro"/>
</dbReference>
<keyword evidence="4" id="KW-0472">Membrane</keyword>
<dbReference type="NCBIfam" id="TIGR01352">
    <property type="entry name" value="tonB_Cterm"/>
    <property type="match status" value="1"/>
</dbReference>
<dbReference type="Proteomes" id="UP000316093">
    <property type="component" value="Chromosome"/>
</dbReference>
<accession>A0A4Y5Z315</accession>
<dbReference type="KEGG" id="lpy:FIV34_10840"/>
<evidence type="ECO:0000313" key="7">
    <source>
        <dbReference type="EMBL" id="QDE39661.1"/>
    </source>
</evidence>
<dbReference type="Pfam" id="PF03544">
    <property type="entry name" value="TonB_C"/>
    <property type="match status" value="1"/>
</dbReference>
<feature type="signal peptide" evidence="5">
    <location>
        <begin position="1"/>
        <end position="23"/>
    </location>
</feature>
<evidence type="ECO:0000256" key="3">
    <source>
        <dbReference type="ARBA" id="ARBA00022989"/>
    </source>
</evidence>
<dbReference type="InterPro" id="IPR037682">
    <property type="entry name" value="TonB_C"/>
</dbReference>
<gene>
    <name evidence="7" type="ORF">FIV34_10840</name>
</gene>
<keyword evidence="8" id="KW-1185">Reference proteome</keyword>
<dbReference type="GO" id="GO:0016020">
    <property type="term" value="C:membrane"/>
    <property type="evidence" value="ECO:0007669"/>
    <property type="project" value="UniProtKB-SubCell"/>
</dbReference>
<dbReference type="EMBL" id="CP041046">
    <property type="protein sequence ID" value="QDE39661.1"/>
    <property type="molecule type" value="Genomic_DNA"/>
</dbReference>
<keyword evidence="3" id="KW-1133">Transmembrane helix</keyword>
<name>A0A4Y5Z315_9GAMM</name>
<evidence type="ECO:0000256" key="2">
    <source>
        <dbReference type="ARBA" id="ARBA00022692"/>
    </source>
</evidence>
<dbReference type="InterPro" id="IPR006260">
    <property type="entry name" value="TonB/TolA_C"/>
</dbReference>
<comment type="subcellular location">
    <subcellularLocation>
        <location evidence="1">Membrane</location>
        <topology evidence="1">Single-pass membrane protein</topology>
    </subcellularLocation>
</comment>
<feature type="chain" id="PRO_5021289291" evidence="5">
    <location>
        <begin position="24"/>
        <end position="256"/>
    </location>
</feature>
<reference evidence="7 8" key="1">
    <citation type="submission" date="2019-06" db="EMBL/GenBank/DDBJ databases">
        <title>A complete genome sequence for Luteibacter pinisoli MAH-14.</title>
        <authorList>
            <person name="Baltrus D.A."/>
        </authorList>
    </citation>
    <scope>NUCLEOTIDE SEQUENCE [LARGE SCALE GENOMIC DNA]</scope>
    <source>
        <strain evidence="7 8">MAH-14</strain>
    </source>
</reference>
<dbReference type="OrthoDB" id="9792439at2"/>
<evidence type="ECO:0000313" key="8">
    <source>
        <dbReference type="Proteomes" id="UP000316093"/>
    </source>
</evidence>
<feature type="domain" description="TonB C-terminal" evidence="6">
    <location>
        <begin position="153"/>
        <end position="245"/>
    </location>
</feature>
<keyword evidence="5" id="KW-0732">Signal</keyword>
<evidence type="ECO:0000259" key="6">
    <source>
        <dbReference type="PROSITE" id="PS52015"/>
    </source>
</evidence>
<keyword evidence="2" id="KW-0812">Transmembrane</keyword>